<feature type="compositionally biased region" description="Basic residues" evidence="1">
    <location>
        <begin position="71"/>
        <end position="93"/>
    </location>
</feature>
<dbReference type="AlphaFoldDB" id="A0A4Z2EDW4"/>
<evidence type="ECO:0000313" key="2">
    <source>
        <dbReference type="EMBL" id="TNN26913.1"/>
    </source>
</evidence>
<feature type="compositionally biased region" description="Basic and acidic residues" evidence="1">
    <location>
        <begin position="48"/>
        <end position="58"/>
    </location>
</feature>
<organism evidence="2 3">
    <name type="scientific">Liparis tanakae</name>
    <name type="common">Tanaka's snailfish</name>
    <dbReference type="NCBI Taxonomy" id="230148"/>
    <lineage>
        <taxon>Eukaryota</taxon>
        <taxon>Metazoa</taxon>
        <taxon>Chordata</taxon>
        <taxon>Craniata</taxon>
        <taxon>Vertebrata</taxon>
        <taxon>Euteleostomi</taxon>
        <taxon>Actinopterygii</taxon>
        <taxon>Neopterygii</taxon>
        <taxon>Teleostei</taxon>
        <taxon>Neoteleostei</taxon>
        <taxon>Acanthomorphata</taxon>
        <taxon>Eupercaria</taxon>
        <taxon>Perciformes</taxon>
        <taxon>Cottioidei</taxon>
        <taxon>Cottales</taxon>
        <taxon>Liparidae</taxon>
        <taxon>Liparis</taxon>
    </lineage>
</organism>
<dbReference type="Proteomes" id="UP000314294">
    <property type="component" value="Unassembled WGS sequence"/>
</dbReference>
<gene>
    <name evidence="2" type="ORF">EYF80_062945</name>
</gene>
<evidence type="ECO:0000313" key="3">
    <source>
        <dbReference type="Proteomes" id="UP000314294"/>
    </source>
</evidence>
<sequence>MTSHCATQTRGGRASGSRGRELAGRTFLLADTPGAHHEAAKRYATPRTDSRGNRDHGGIRLVNVNLGGSRTHTHTHTHSTHTAHKHRRTCVVG</sequence>
<keyword evidence="3" id="KW-1185">Reference proteome</keyword>
<evidence type="ECO:0000256" key="1">
    <source>
        <dbReference type="SAM" id="MobiDB-lite"/>
    </source>
</evidence>
<accession>A0A4Z2EDW4</accession>
<proteinExistence type="predicted"/>
<comment type="caution">
    <text evidence="2">The sequence shown here is derived from an EMBL/GenBank/DDBJ whole genome shotgun (WGS) entry which is preliminary data.</text>
</comment>
<dbReference type="EMBL" id="SRLO01009270">
    <property type="protein sequence ID" value="TNN26913.1"/>
    <property type="molecule type" value="Genomic_DNA"/>
</dbReference>
<reference evidence="2 3" key="1">
    <citation type="submission" date="2019-03" db="EMBL/GenBank/DDBJ databases">
        <title>First draft genome of Liparis tanakae, snailfish: a comprehensive survey of snailfish specific genes.</title>
        <authorList>
            <person name="Kim W."/>
            <person name="Song I."/>
            <person name="Jeong J.-H."/>
            <person name="Kim D."/>
            <person name="Kim S."/>
            <person name="Ryu S."/>
            <person name="Song J.Y."/>
            <person name="Lee S.K."/>
        </authorList>
    </citation>
    <scope>NUCLEOTIDE SEQUENCE [LARGE SCALE GENOMIC DNA]</scope>
    <source>
        <tissue evidence="2">Muscle</tissue>
    </source>
</reference>
<name>A0A4Z2EDW4_9TELE</name>
<feature type="region of interest" description="Disordered" evidence="1">
    <location>
        <begin position="1"/>
        <end position="93"/>
    </location>
</feature>
<protein>
    <submittedName>
        <fullName evidence="2">Uncharacterized protein</fullName>
    </submittedName>
</protein>